<comment type="caution">
    <text evidence="2">The sequence shown here is derived from an EMBL/GenBank/DDBJ whole genome shotgun (WGS) entry which is preliminary data.</text>
</comment>
<gene>
    <name evidence="2" type="ORF">ZIOFF_043512</name>
</gene>
<evidence type="ECO:0000313" key="3">
    <source>
        <dbReference type="Proteomes" id="UP000734854"/>
    </source>
</evidence>
<accession>A0A8J5KZL6</accession>
<dbReference type="Proteomes" id="UP000734854">
    <property type="component" value="Unassembled WGS sequence"/>
</dbReference>
<feature type="compositionally biased region" description="Basic residues" evidence="1">
    <location>
        <begin position="125"/>
        <end position="146"/>
    </location>
</feature>
<keyword evidence="3" id="KW-1185">Reference proteome</keyword>
<name>A0A8J5KZL6_ZINOF</name>
<sequence length="207" mass="23063">MILQQIMVPLGAISTSKKCALHAIPTSRRVDQKPLVSLTHLSSDRIPPELFSQLLISRRPSPSNSSSHTLSFQLLSGKHLSGEPLSANHSSELLSIKTAGKMFSPYSFTSSCPNLFASDPSPHSHFLHRSRKRERAHQRKGSRRKASGREGKNAHAIPTKESSGKRQVMRFRRRRAWEKGKFSSIIDTDRHSRFGSCGSGMRISVIP</sequence>
<protein>
    <submittedName>
        <fullName evidence="2">Uncharacterized protein</fullName>
    </submittedName>
</protein>
<evidence type="ECO:0000256" key="1">
    <source>
        <dbReference type="SAM" id="MobiDB-lite"/>
    </source>
</evidence>
<proteinExistence type="predicted"/>
<dbReference type="EMBL" id="JACMSC010000012">
    <property type="protein sequence ID" value="KAG6495686.1"/>
    <property type="molecule type" value="Genomic_DNA"/>
</dbReference>
<dbReference type="AlphaFoldDB" id="A0A8J5KZL6"/>
<reference evidence="2 3" key="1">
    <citation type="submission" date="2020-08" db="EMBL/GenBank/DDBJ databases">
        <title>Plant Genome Project.</title>
        <authorList>
            <person name="Zhang R.-G."/>
        </authorList>
    </citation>
    <scope>NUCLEOTIDE SEQUENCE [LARGE SCALE GENOMIC DNA]</scope>
    <source>
        <tissue evidence="2">Rhizome</tissue>
    </source>
</reference>
<evidence type="ECO:0000313" key="2">
    <source>
        <dbReference type="EMBL" id="KAG6495686.1"/>
    </source>
</evidence>
<feature type="region of interest" description="Disordered" evidence="1">
    <location>
        <begin position="121"/>
        <end position="167"/>
    </location>
</feature>
<organism evidence="2 3">
    <name type="scientific">Zingiber officinale</name>
    <name type="common">Ginger</name>
    <name type="synonym">Amomum zingiber</name>
    <dbReference type="NCBI Taxonomy" id="94328"/>
    <lineage>
        <taxon>Eukaryota</taxon>
        <taxon>Viridiplantae</taxon>
        <taxon>Streptophyta</taxon>
        <taxon>Embryophyta</taxon>
        <taxon>Tracheophyta</taxon>
        <taxon>Spermatophyta</taxon>
        <taxon>Magnoliopsida</taxon>
        <taxon>Liliopsida</taxon>
        <taxon>Zingiberales</taxon>
        <taxon>Zingiberaceae</taxon>
        <taxon>Zingiber</taxon>
    </lineage>
</organism>